<dbReference type="InterPro" id="IPR000198">
    <property type="entry name" value="RhoGAP_dom"/>
</dbReference>
<dbReference type="RefSeq" id="XP_062792362.1">
    <property type="nucleotide sequence ID" value="XM_062936311.1"/>
</dbReference>
<dbReference type="PANTHER" id="PTHR15228:SF25">
    <property type="entry name" value="F-BAR DOMAIN-CONTAINING PROTEIN"/>
    <property type="match status" value="1"/>
</dbReference>
<accession>A0ABZ1D209</accession>
<dbReference type="Gene3D" id="1.10.555.10">
    <property type="entry name" value="Rho GTPase activation protein"/>
    <property type="match status" value="1"/>
</dbReference>
<feature type="domain" description="Rho-GAP" evidence="3">
    <location>
        <begin position="354"/>
        <end position="615"/>
    </location>
</feature>
<feature type="region of interest" description="Disordered" evidence="2">
    <location>
        <begin position="473"/>
        <end position="495"/>
    </location>
</feature>
<name>A0ABZ1D209_9TREE</name>
<feature type="compositionally biased region" description="Polar residues" evidence="2">
    <location>
        <begin position="153"/>
        <end position="182"/>
    </location>
</feature>
<feature type="region of interest" description="Disordered" evidence="2">
    <location>
        <begin position="1"/>
        <end position="182"/>
    </location>
</feature>
<evidence type="ECO:0000259" key="3">
    <source>
        <dbReference type="PROSITE" id="PS50238"/>
    </source>
</evidence>
<dbReference type="GeneID" id="87956725"/>
<dbReference type="PANTHER" id="PTHR15228">
    <property type="entry name" value="SPERMATHECAL PHYSIOLOGY VARIANT"/>
    <property type="match status" value="1"/>
</dbReference>
<proteinExistence type="predicted"/>
<dbReference type="PROSITE" id="PS50238">
    <property type="entry name" value="RHOGAP"/>
    <property type="match status" value="1"/>
</dbReference>
<evidence type="ECO:0000313" key="5">
    <source>
        <dbReference type="Proteomes" id="UP001329825"/>
    </source>
</evidence>
<evidence type="ECO:0000313" key="4">
    <source>
        <dbReference type="EMBL" id="WRT67622.1"/>
    </source>
</evidence>
<feature type="compositionally biased region" description="Low complexity" evidence="2">
    <location>
        <begin position="728"/>
        <end position="765"/>
    </location>
</feature>
<dbReference type="Pfam" id="PF00620">
    <property type="entry name" value="RhoGAP"/>
    <property type="match status" value="1"/>
</dbReference>
<dbReference type="InterPro" id="IPR051025">
    <property type="entry name" value="RhoGAP"/>
</dbReference>
<organism evidence="4 5">
    <name type="scientific">Kwoniella shivajii</name>
    <dbReference type="NCBI Taxonomy" id="564305"/>
    <lineage>
        <taxon>Eukaryota</taxon>
        <taxon>Fungi</taxon>
        <taxon>Dikarya</taxon>
        <taxon>Basidiomycota</taxon>
        <taxon>Agaricomycotina</taxon>
        <taxon>Tremellomycetes</taxon>
        <taxon>Tremellales</taxon>
        <taxon>Cryptococcaceae</taxon>
        <taxon>Kwoniella</taxon>
    </lineage>
</organism>
<dbReference type="Proteomes" id="UP001329825">
    <property type="component" value="Chromosome 6"/>
</dbReference>
<feature type="compositionally biased region" description="Low complexity" evidence="2">
    <location>
        <begin position="202"/>
        <end position="215"/>
    </location>
</feature>
<reference evidence="4 5" key="1">
    <citation type="submission" date="2024-01" db="EMBL/GenBank/DDBJ databases">
        <title>Comparative genomics of Cryptococcus and Kwoniella reveals pathogenesis evolution and contrasting modes of karyotype evolution via chromosome fusion or intercentromeric recombination.</title>
        <authorList>
            <person name="Coelho M.A."/>
            <person name="David-Palma M."/>
            <person name="Shea T."/>
            <person name="Bowers K."/>
            <person name="McGinley-Smith S."/>
            <person name="Mohammad A.W."/>
            <person name="Gnirke A."/>
            <person name="Yurkov A.M."/>
            <person name="Nowrousian M."/>
            <person name="Sun S."/>
            <person name="Cuomo C.A."/>
            <person name="Heitman J."/>
        </authorList>
    </citation>
    <scope>NUCLEOTIDE SEQUENCE [LARGE SCALE GENOMIC DNA]</scope>
    <source>
        <strain evidence="4">CBS 11374</strain>
    </source>
</reference>
<dbReference type="SUPFAM" id="SSF48350">
    <property type="entry name" value="GTPase activation domain, GAP"/>
    <property type="match status" value="1"/>
</dbReference>
<gene>
    <name evidence="4" type="ORF">IL334_004594</name>
</gene>
<dbReference type="SMART" id="SM00324">
    <property type="entry name" value="RhoGAP"/>
    <property type="match status" value="1"/>
</dbReference>
<feature type="compositionally biased region" description="Basic and acidic residues" evidence="2">
    <location>
        <begin position="674"/>
        <end position="692"/>
    </location>
</feature>
<keyword evidence="1" id="KW-0343">GTPase activation</keyword>
<evidence type="ECO:0000256" key="1">
    <source>
        <dbReference type="ARBA" id="ARBA00022468"/>
    </source>
</evidence>
<feature type="compositionally biased region" description="Polar residues" evidence="2">
    <location>
        <begin position="15"/>
        <end position="29"/>
    </location>
</feature>
<feature type="compositionally biased region" description="Low complexity" evidence="2">
    <location>
        <begin position="703"/>
        <end position="713"/>
    </location>
</feature>
<protein>
    <recommendedName>
        <fullName evidence="3">Rho-GAP domain-containing protein</fullName>
    </recommendedName>
</protein>
<dbReference type="EMBL" id="CP141886">
    <property type="protein sequence ID" value="WRT67622.1"/>
    <property type="molecule type" value="Genomic_DNA"/>
</dbReference>
<feature type="region of interest" description="Disordered" evidence="2">
    <location>
        <begin position="666"/>
        <end position="766"/>
    </location>
</feature>
<feature type="compositionally biased region" description="Polar residues" evidence="2">
    <location>
        <begin position="67"/>
        <end position="86"/>
    </location>
</feature>
<sequence>MSPSRIPRPGGSAFGSPTITSSPLSQTTRPALGTLVHTSKNPFAQLHNKHTQAQAQAQSQPPGHGSPTPSNGSGNLNGQTNNKNQTLPSRRRPKPPSPDLDDGSVSGSPDHTRGTGGTGGPRRALPNGEIKPRLPSNPGPGPGPGMGHRSILRQPSTPALVSNRSSPITQSRPRALSSTTVSKPVIVHRNITPSQEIDISPNINTNTNGNSTGAGMRSLPSQKLFESSFLESREPPVPPHIRVRLRLIHQLGVVLGIDAIGISAKIDIPGLLARVDQAHDRGLSTATGANINATPSHGNEITSLKAQLSGNGHGQNRGVLGMFKRLGGGNMRKSDEIGSIGNTISPQEGPAFGVPLSEAPPGSWCTSLIGGQKHELPLVVFTVVEEIYRRGMSQPGIFRLAGDGIRISHLTKVFNLPPLYGDSLAINQEPIHNLTGLVKRYVRDLPEPILDESLFPAFLAFCVENDEDNLHDGTKIGDLSDSNNTTINESKEEEKNVSTSIMEDLTKLPLETRILAAQILLKLLPPLQFSLFIYLLAFLGQLPLFPDNRLNIESISIIFGPAMCAARGKGISGLGPTVSGQSSRKDGFDPDQVSDLVSKSQSVLGWLLRNWSGISEKVLEEDDSFSANPISAIHGFEDVAITEREKEKKMKKEKLIIDPRLLSPIDLRGSNDGMKARKPDSKTVATKNEDSPVRLSISRGSTPSSEPISPISPVIQTPHTHIQMGLRKSTSSHTLKTSHSSSALRSSPSSGTVGPGMKSSPSSGGLFARAFSSMSISSQAQGDVPSKGPKRSASFTSLSSLVKKVGKDGKHSHPMPTRSISDDRDSVHSSVNPQITTVLGSLHDLLVSKDKQIERDARELALLRHTLLEMDEKLQRATLSSPLPGPIGINGCICPSHPNATPSTVIVDKDGTPPEITITSTPSSSTLPTSNSGSIVNYNSLNKEISDLQSQLSTSLAGLENSRLNTRKQAERILVLEAKYSRAESEKKLEISKLQVALALEQARCVGLSEERDLARERLEKIKTTLFSVA</sequence>
<dbReference type="CDD" id="cd00159">
    <property type="entry name" value="RhoGAP"/>
    <property type="match status" value="1"/>
</dbReference>
<feature type="region of interest" description="Disordered" evidence="2">
    <location>
        <begin position="197"/>
        <end position="218"/>
    </location>
</feature>
<evidence type="ECO:0000256" key="2">
    <source>
        <dbReference type="SAM" id="MobiDB-lite"/>
    </source>
</evidence>
<dbReference type="InterPro" id="IPR008936">
    <property type="entry name" value="Rho_GTPase_activation_prot"/>
</dbReference>
<feature type="region of interest" description="Disordered" evidence="2">
    <location>
        <begin position="804"/>
        <end position="829"/>
    </location>
</feature>
<keyword evidence="5" id="KW-1185">Reference proteome</keyword>